<dbReference type="InterPro" id="IPR004839">
    <property type="entry name" value="Aminotransferase_I/II_large"/>
</dbReference>
<dbReference type="PANTHER" id="PTHR13693">
    <property type="entry name" value="CLASS II AMINOTRANSFERASE/8-AMINO-7-OXONONANOATE SYNTHASE"/>
    <property type="match status" value="1"/>
</dbReference>
<feature type="domain" description="Aminotransferase class I/classII large" evidence="3">
    <location>
        <begin position="130"/>
        <end position="349"/>
    </location>
</feature>
<evidence type="ECO:0000259" key="3">
    <source>
        <dbReference type="Pfam" id="PF00155"/>
    </source>
</evidence>
<dbReference type="InterPro" id="IPR015422">
    <property type="entry name" value="PyrdxlP-dep_Trfase_small"/>
</dbReference>
<keyword evidence="5" id="KW-1185">Reference proteome</keyword>
<keyword evidence="2" id="KW-0808">Transferase</keyword>
<evidence type="ECO:0000313" key="4">
    <source>
        <dbReference type="EMBL" id="MFN0291513.1"/>
    </source>
</evidence>
<dbReference type="Pfam" id="PF00155">
    <property type="entry name" value="Aminotran_1_2"/>
    <property type="match status" value="1"/>
</dbReference>
<accession>A0ABW9JJZ6</accession>
<sequence length="349" mass="38666">MQQNFNFLTSPLANKIVAKGDEYLYFGGTAYLGIPQNSNFIKLYTEGIALYGLNNGTSRGNNVQLGVYNEAETFAANRFGAEAALITSSGYLAAKLTVRLRLHGHCGEIRYAPNTHPALWLNGSPENYLDFAQWSKEIVTEINGSKSKDWVLLSNSMNNLYPEIYDFSFIKNFSTNKNITLIIDDSHGIGLLNGGNSVLQSLPKSTNVEIIVVASMAKALGLDAGVVLGSTKSISKLKQSDEFYGASPPAAAGLYAFVQAQDIYRSSYKKLQENVKIFKQQLANKNEWHFVDDFPVFLSKQPAIMQRLLEKKILISSFPYPDRNGENLNRIVLSSWHSETDILQLVAAL</sequence>
<dbReference type="SUPFAM" id="SSF53383">
    <property type="entry name" value="PLP-dependent transferases"/>
    <property type="match status" value="1"/>
</dbReference>
<dbReference type="GO" id="GO:0008483">
    <property type="term" value="F:transaminase activity"/>
    <property type="evidence" value="ECO:0007669"/>
    <property type="project" value="UniProtKB-KW"/>
</dbReference>
<protein>
    <submittedName>
        <fullName evidence="4">Aminotransferase class I/II-fold pyridoxal phosphate-dependent enzyme</fullName>
    </submittedName>
</protein>
<dbReference type="RefSeq" id="WP_138728116.1">
    <property type="nucleotide sequence ID" value="NZ_SRMP02000012.1"/>
</dbReference>
<reference evidence="4 5" key="1">
    <citation type="submission" date="2024-12" db="EMBL/GenBank/DDBJ databases">
        <authorList>
            <person name="Hu S."/>
        </authorList>
    </citation>
    <scope>NUCLEOTIDE SEQUENCE [LARGE SCALE GENOMIC DNA]</scope>
    <source>
        <strain evidence="4 5">P-25</strain>
    </source>
</reference>
<evidence type="ECO:0000256" key="2">
    <source>
        <dbReference type="ARBA" id="ARBA00022679"/>
    </source>
</evidence>
<proteinExistence type="predicted"/>
<dbReference type="Gene3D" id="3.40.640.10">
    <property type="entry name" value="Type I PLP-dependent aspartate aminotransferase-like (Major domain)"/>
    <property type="match status" value="1"/>
</dbReference>
<dbReference type="InterPro" id="IPR015421">
    <property type="entry name" value="PyrdxlP-dep_Trfase_major"/>
</dbReference>
<keyword evidence="4" id="KW-0032">Aminotransferase</keyword>
<dbReference type="Gene3D" id="3.90.1150.10">
    <property type="entry name" value="Aspartate Aminotransferase, domain 1"/>
    <property type="match status" value="1"/>
</dbReference>
<evidence type="ECO:0000256" key="1">
    <source>
        <dbReference type="ARBA" id="ARBA00001933"/>
    </source>
</evidence>
<evidence type="ECO:0000313" key="5">
    <source>
        <dbReference type="Proteomes" id="UP001517367"/>
    </source>
</evidence>
<dbReference type="InterPro" id="IPR015424">
    <property type="entry name" value="PyrdxlP-dep_Trfase"/>
</dbReference>
<dbReference type="Proteomes" id="UP001517367">
    <property type="component" value="Unassembled WGS sequence"/>
</dbReference>
<name>A0ABW9JJZ6_9SPHI</name>
<dbReference type="InterPro" id="IPR050087">
    <property type="entry name" value="AON_synthase_class-II"/>
</dbReference>
<gene>
    <name evidence="4" type="ORF">E5L68_008910</name>
</gene>
<comment type="cofactor">
    <cofactor evidence="1">
        <name>pyridoxal 5'-phosphate</name>
        <dbReference type="ChEBI" id="CHEBI:597326"/>
    </cofactor>
</comment>
<dbReference type="EMBL" id="SRMP02000012">
    <property type="protein sequence ID" value="MFN0291513.1"/>
    <property type="molecule type" value="Genomic_DNA"/>
</dbReference>
<organism evidence="4 5">
    <name type="scientific">Pedobacter helvus</name>
    <dbReference type="NCBI Taxonomy" id="2563444"/>
    <lineage>
        <taxon>Bacteria</taxon>
        <taxon>Pseudomonadati</taxon>
        <taxon>Bacteroidota</taxon>
        <taxon>Sphingobacteriia</taxon>
        <taxon>Sphingobacteriales</taxon>
        <taxon>Sphingobacteriaceae</taxon>
        <taxon>Pedobacter</taxon>
    </lineage>
</organism>
<comment type="caution">
    <text evidence="4">The sequence shown here is derived from an EMBL/GenBank/DDBJ whole genome shotgun (WGS) entry which is preliminary data.</text>
</comment>